<evidence type="ECO:0000256" key="1">
    <source>
        <dbReference type="SAM" id="SignalP"/>
    </source>
</evidence>
<dbReference type="Proteomes" id="UP000325081">
    <property type="component" value="Unassembled WGS sequence"/>
</dbReference>
<proteinExistence type="predicted"/>
<reference evidence="3" key="1">
    <citation type="journal article" date="2019" name="Curr. Biol.">
        <title>Genome Sequence of Striga asiatica Provides Insight into the Evolution of Plant Parasitism.</title>
        <authorList>
            <person name="Yoshida S."/>
            <person name="Kim S."/>
            <person name="Wafula E.K."/>
            <person name="Tanskanen J."/>
            <person name="Kim Y.M."/>
            <person name="Honaas L."/>
            <person name="Yang Z."/>
            <person name="Spallek T."/>
            <person name="Conn C.E."/>
            <person name="Ichihashi Y."/>
            <person name="Cheong K."/>
            <person name="Cui S."/>
            <person name="Der J.P."/>
            <person name="Gundlach H."/>
            <person name="Jiao Y."/>
            <person name="Hori C."/>
            <person name="Ishida J.K."/>
            <person name="Kasahara H."/>
            <person name="Kiba T."/>
            <person name="Kim M.S."/>
            <person name="Koo N."/>
            <person name="Laohavisit A."/>
            <person name="Lee Y.H."/>
            <person name="Lumba S."/>
            <person name="McCourt P."/>
            <person name="Mortimer J.C."/>
            <person name="Mutuku J.M."/>
            <person name="Nomura T."/>
            <person name="Sasaki-Sekimoto Y."/>
            <person name="Seto Y."/>
            <person name="Wang Y."/>
            <person name="Wakatake T."/>
            <person name="Sakakibara H."/>
            <person name="Demura T."/>
            <person name="Yamaguchi S."/>
            <person name="Yoneyama K."/>
            <person name="Manabe R.I."/>
            <person name="Nelson D.C."/>
            <person name="Schulman A.H."/>
            <person name="Timko M.P."/>
            <person name="dePamphilis C.W."/>
            <person name="Choi D."/>
            <person name="Shirasu K."/>
        </authorList>
    </citation>
    <scope>NUCLEOTIDE SEQUENCE [LARGE SCALE GENOMIC DNA]</scope>
    <source>
        <strain evidence="3">cv. UVA1</strain>
    </source>
</reference>
<dbReference type="EMBL" id="BKCP01004650">
    <property type="protein sequence ID" value="GER32996.1"/>
    <property type="molecule type" value="Genomic_DNA"/>
</dbReference>
<evidence type="ECO:0000313" key="3">
    <source>
        <dbReference type="Proteomes" id="UP000325081"/>
    </source>
</evidence>
<feature type="chain" id="PRO_5023070583" evidence="1">
    <location>
        <begin position="22"/>
        <end position="119"/>
    </location>
</feature>
<evidence type="ECO:0000313" key="2">
    <source>
        <dbReference type="EMBL" id="GER32996.1"/>
    </source>
</evidence>
<name>A0A5A7PK58_STRAF</name>
<organism evidence="2 3">
    <name type="scientific">Striga asiatica</name>
    <name type="common">Asiatic witchweed</name>
    <name type="synonym">Buchnera asiatica</name>
    <dbReference type="NCBI Taxonomy" id="4170"/>
    <lineage>
        <taxon>Eukaryota</taxon>
        <taxon>Viridiplantae</taxon>
        <taxon>Streptophyta</taxon>
        <taxon>Embryophyta</taxon>
        <taxon>Tracheophyta</taxon>
        <taxon>Spermatophyta</taxon>
        <taxon>Magnoliopsida</taxon>
        <taxon>eudicotyledons</taxon>
        <taxon>Gunneridae</taxon>
        <taxon>Pentapetalae</taxon>
        <taxon>asterids</taxon>
        <taxon>lamiids</taxon>
        <taxon>Lamiales</taxon>
        <taxon>Orobanchaceae</taxon>
        <taxon>Buchnereae</taxon>
        <taxon>Striga</taxon>
    </lineage>
</organism>
<comment type="caution">
    <text evidence="2">The sequence shown here is derived from an EMBL/GenBank/DDBJ whole genome shotgun (WGS) entry which is preliminary data.</text>
</comment>
<gene>
    <name evidence="2" type="ORF">STAS_09106</name>
</gene>
<sequence length="119" mass="13464">MFMLRISMGLVVTCSINFLRCCWLPHTWRRVPHGSWSEVERRHCQGAAARALSDNLEDLMLRAARTWRGTWGSWKAVEKFDREICMQPGGGRKAASGAERFAGEVRAAEGLEWGLLTGR</sequence>
<accession>A0A5A7PK58</accession>
<dbReference type="AlphaFoldDB" id="A0A5A7PK58"/>
<feature type="signal peptide" evidence="1">
    <location>
        <begin position="1"/>
        <end position="21"/>
    </location>
</feature>
<protein>
    <submittedName>
        <fullName evidence="2">3-oxoacyl-(Acyl-carrier-protein) synthase III</fullName>
    </submittedName>
</protein>
<keyword evidence="1" id="KW-0732">Signal</keyword>
<keyword evidence="3" id="KW-1185">Reference proteome</keyword>